<gene>
    <name evidence="4" type="ORF">C2E20_5859</name>
</gene>
<feature type="domain" description="F-box" evidence="3">
    <location>
        <begin position="13"/>
        <end position="53"/>
    </location>
</feature>
<dbReference type="GO" id="GO:0005930">
    <property type="term" value="C:axoneme"/>
    <property type="evidence" value="ECO:0007669"/>
    <property type="project" value="UniProtKB-SubCell"/>
</dbReference>
<comment type="subcellular location">
    <subcellularLocation>
        <location evidence="1">Cytoplasm</location>
        <location evidence="1">Cytoskeleton</location>
        <location evidence="1">Cilium axoneme</location>
    </subcellularLocation>
</comment>
<sequence>MHEHKSSPAEGHWASLPPDLLLAVFGLLELHDRVAVASACLSWRTVALLPGLFDTVSFATQREGSRRTELRRLLSLAAWAKRHAGATRCLSISARLPADTQPAGLKAAAEAALAAAGSLRELSLTSSRGFWAGEWLPRLRQLQRLRLCSKEGGLSLHGDLSALAQLTSLALDARHPVTLSDSLRLPPGILSVELSCIRDTLPPALAQLCGLQRLAVRRSVVSEGVLLTEYECLSRLTALTSLALEQQEEEAWLPPPDLLHLTRLCHLSISGNDCSRWPLHGSDEAFSIMLERMAGSLTSLDLSGCGLEELPLSLLHPLPGGSDSDGDDSSSSGGGGIRGHAGSPLLHAPGGGGGAALPAAAMGGEHGGAATFNVGAAAVRRGPRLLRLLAHGNQLEASALHGGHELLWLPPRVRQLSLDWHALVQLPIIRWPPRCATLALIGRDGTMHSLLASLARLPSTLPELRCLLLEPAALDALFEARRGASGGAGWQLVGGRWRPPRLPGQAKPAAEQADAVQQLREAGVEVSELLHTEELPALLDEQAVAAGGGG</sequence>
<evidence type="ECO:0000259" key="3">
    <source>
        <dbReference type="Pfam" id="PF12937"/>
    </source>
</evidence>
<dbReference type="Proteomes" id="UP000239649">
    <property type="component" value="Unassembled WGS sequence"/>
</dbReference>
<evidence type="ECO:0000256" key="1">
    <source>
        <dbReference type="ARBA" id="ARBA00004430"/>
    </source>
</evidence>
<feature type="region of interest" description="Disordered" evidence="2">
    <location>
        <begin position="316"/>
        <end position="349"/>
    </location>
</feature>
<organism evidence="4 5">
    <name type="scientific">Micractinium conductrix</name>
    <dbReference type="NCBI Taxonomy" id="554055"/>
    <lineage>
        <taxon>Eukaryota</taxon>
        <taxon>Viridiplantae</taxon>
        <taxon>Chlorophyta</taxon>
        <taxon>core chlorophytes</taxon>
        <taxon>Trebouxiophyceae</taxon>
        <taxon>Chlorellales</taxon>
        <taxon>Chlorellaceae</taxon>
        <taxon>Chlorella clade</taxon>
        <taxon>Micractinium</taxon>
    </lineage>
</organism>
<evidence type="ECO:0000256" key="2">
    <source>
        <dbReference type="SAM" id="MobiDB-lite"/>
    </source>
</evidence>
<evidence type="ECO:0000313" key="5">
    <source>
        <dbReference type="Proteomes" id="UP000239649"/>
    </source>
</evidence>
<accession>A0A2P6V9C2</accession>
<evidence type="ECO:0000313" key="4">
    <source>
        <dbReference type="EMBL" id="PSC70690.1"/>
    </source>
</evidence>
<dbReference type="InterPro" id="IPR036047">
    <property type="entry name" value="F-box-like_dom_sf"/>
</dbReference>
<dbReference type="AlphaFoldDB" id="A0A2P6V9C2"/>
<reference evidence="4 5" key="1">
    <citation type="journal article" date="2018" name="Plant J.">
        <title>Genome sequences of Chlorella sorokiniana UTEX 1602 and Micractinium conductrix SAG 241.80: implications to maltose excretion by a green alga.</title>
        <authorList>
            <person name="Arriola M.B."/>
            <person name="Velmurugan N."/>
            <person name="Zhang Y."/>
            <person name="Plunkett M.H."/>
            <person name="Hondzo H."/>
            <person name="Barney B.M."/>
        </authorList>
    </citation>
    <scope>NUCLEOTIDE SEQUENCE [LARGE SCALE GENOMIC DNA]</scope>
    <source>
        <strain evidence="4 5">SAG 241.80</strain>
    </source>
</reference>
<dbReference type="Pfam" id="PF12937">
    <property type="entry name" value="F-box-like"/>
    <property type="match status" value="1"/>
</dbReference>
<comment type="caution">
    <text evidence="4">The sequence shown here is derived from an EMBL/GenBank/DDBJ whole genome shotgun (WGS) entry which is preliminary data.</text>
</comment>
<dbReference type="InterPro" id="IPR001810">
    <property type="entry name" value="F-box_dom"/>
</dbReference>
<dbReference type="OrthoDB" id="10267382at2759"/>
<dbReference type="EMBL" id="LHPF02000018">
    <property type="protein sequence ID" value="PSC70690.1"/>
    <property type="molecule type" value="Genomic_DNA"/>
</dbReference>
<dbReference type="InterPro" id="IPR032675">
    <property type="entry name" value="LRR_dom_sf"/>
</dbReference>
<dbReference type="SUPFAM" id="SSF52058">
    <property type="entry name" value="L domain-like"/>
    <property type="match status" value="1"/>
</dbReference>
<protein>
    <submittedName>
        <fullName evidence="4">F-box only 33-like</fullName>
    </submittedName>
</protein>
<name>A0A2P6V9C2_9CHLO</name>
<dbReference type="Gene3D" id="1.20.1280.50">
    <property type="match status" value="1"/>
</dbReference>
<dbReference type="SUPFAM" id="SSF81383">
    <property type="entry name" value="F-box domain"/>
    <property type="match status" value="1"/>
</dbReference>
<dbReference type="Gene3D" id="3.80.10.10">
    <property type="entry name" value="Ribonuclease Inhibitor"/>
    <property type="match status" value="1"/>
</dbReference>
<keyword evidence="5" id="KW-1185">Reference proteome</keyword>
<proteinExistence type="predicted"/>